<dbReference type="Proteomes" id="UP001327560">
    <property type="component" value="Chromosome 5"/>
</dbReference>
<keyword evidence="3" id="KW-0964">Secreted</keyword>
<evidence type="ECO:0000313" key="7">
    <source>
        <dbReference type="EMBL" id="WOL08491.1"/>
    </source>
</evidence>
<dbReference type="PANTHER" id="PTHR46285">
    <property type="entry name" value="PROTEINASE INHIBITOR I4, SERPIN (DUF716)-RELATED"/>
    <property type="match status" value="1"/>
</dbReference>
<evidence type="ECO:0000256" key="4">
    <source>
        <dbReference type="ARBA" id="ARBA00022729"/>
    </source>
</evidence>
<dbReference type="GO" id="GO:0048046">
    <property type="term" value="C:apoplast"/>
    <property type="evidence" value="ECO:0007669"/>
    <property type="project" value="UniProtKB-SubCell"/>
</dbReference>
<dbReference type="InterPro" id="IPR006766">
    <property type="entry name" value="EXORDIUM-like"/>
</dbReference>
<name>A0AAQ3QGE2_9LILI</name>
<feature type="compositionally biased region" description="Gly residues" evidence="6">
    <location>
        <begin position="236"/>
        <end position="249"/>
    </location>
</feature>
<keyword evidence="4" id="KW-0732">Signal</keyword>
<comment type="subcellular location">
    <subcellularLocation>
        <location evidence="1">Secreted</location>
        <location evidence="1">Extracellular space</location>
        <location evidence="1">Apoplast</location>
    </subcellularLocation>
</comment>
<dbReference type="Pfam" id="PF04674">
    <property type="entry name" value="Phi_1"/>
    <property type="match status" value="1"/>
</dbReference>
<keyword evidence="2" id="KW-0052">Apoplast</keyword>
<keyword evidence="8" id="KW-1185">Reference proteome</keyword>
<dbReference type="AlphaFoldDB" id="A0AAQ3QGE2"/>
<evidence type="ECO:0000313" key="8">
    <source>
        <dbReference type="Proteomes" id="UP001327560"/>
    </source>
</evidence>
<sequence>MGVAMAASKVGLVWTACPYESLWRDDEIVTHHPARISKHYQHPLSSAPSFIPSPSPPPPHPSVAAWWRTVRLYTDQTGANVSTTVLLGAEHSDRRYSRALPPSSYVSLPWFSAYKLRHLELYLIINGSLASISMELVIDPEKHQPFDDDSTIPSNHLHNFKHAAISLTLLIYAAFAVVFDRVKAQPRDEMTMLLGAAAFTQQLLVFHLHWACRHVVGDLCREDGAGLVDVEADGAPPGGDGTVGGGGGRDGAKESASM</sequence>
<feature type="region of interest" description="Disordered" evidence="6">
    <location>
        <begin position="231"/>
        <end position="258"/>
    </location>
</feature>
<comment type="similarity">
    <text evidence="5">Belongs to the EXORDIUM family.</text>
</comment>
<dbReference type="EMBL" id="CP136894">
    <property type="protein sequence ID" value="WOL08491.1"/>
    <property type="molecule type" value="Genomic_DNA"/>
</dbReference>
<evidence type="ECO:0000256" key="2">
    <source>
        <dbReference type="ARBA" id="ARBA00022523"/>
    </source>
</evidence>
<evidence type="ECO:0000256" key="1">
    <source>
        <dbReference type="ARBA" id="ARBA00004271"/>
    </source>
</evidence>
<accession>A0AAQ3QGE2</accession>
<reference evidence="7 8" key="1">
    <citation type="submission" date="2023-10" db="EMBL/GenBank/DDBJ databases">
        <title>Chromosome-scale genome assembly provides insights into flower coloration mechanisms of Canna indica.</title>
        <authorList>
            <person name="Li C."/>
        </authorList>
    </citation>
    <scope>NUCLEOTIDE SEQUENCE [LARGE SCALE GENOMIC DNA]</scope>
    <source>
        <tissue evidence="7">Flower</tissue>
    </source>
</reference>
<organism evidence="7 8">
    <name type="scientific">Canna indica</name>
    <name type="common">Indian-shot</name>
    <dbReference type="NCBI Taxonomy" id="4628"/>
    <lineage>
        <taxon>Eukaryota</taxon>
        <taxon>Viridiplantae</taxon>
        <taxon>Streptophyta</taxon>
        <taxon>Embryophyta</taxon>
        <taxon>Tracheophyta</taxon>
        <taxon>Spermatophyta</taxon>
        <taxon>Magnoliopsida</taxon>
        <taxon>Liliopsida</taxon>
        <taxon>Zingiberales</taxon>
        <taxon>Cannaceae</taxon>
        <taxon>Canna</taxon>
    </lineage>
</organism>
<evidence type="ECO:0000256" key="3">
    <source>
        <dbReference type="ARBA" id="ARBA00022525"/>
    </source>
</evidence>
<evidence type="ECO:0000256" key="6">
    <source>
        <dbReference type="SAM" id="MobiDB-lite"/>
    </source>
</evidence>
<proteinExistence type="inferred from homology"/>
<dbReference type="PANTHER" id="PTHR46285:SF3">
    <property type="entry name" value="PROTEINASE INHIBITOR I4, SERPIN (DUF716)"/>
    <property type="match status" value="1"/>
</dbReference>
<gene>
    <name evidence="7" type="ORF">Cni_G17244</name>
</gene>
<evidence type="ECO:0000256" key="5">
    <source>
        <dbReference type="ARBA" id="ARBA00023591"/>
    </source>
</evidence>
<protein>
    <submittedName>
        <fullName evidence="7">Uncharacterized protein</fullName>
    </submittedName>
</protein>